<reference evidence="3 4" key="1">
    <citation type="submission" date="2022-05" db="EMBL/GenBank/DDBJ databases">
        <title>Novel Pseudomonas spp. Isolated from a Rainbow Trout Aquaculture Facility.</title>
        <authorList>
            <person name="Testerman T."/>
            <person name="Graf J."/>
        </authorList>
    </citation>
    <scope>NUCLEOTIDE SEQUENCE [LARGE SCALE GENOMIC DNA]</scope>
    <source>
        <strain evidence="3 4">ID1042</strain>
    </source>
</reference>
<dbReference type="NCBIfam" id="NF041494">
    <property type="entry name" value="MobH"/>
    <property type="match status" value="1"/>
</dbReference>
<dbReference type="RefSeq" id="WP_273875641.1">
    <property type="nucleotide sequence ID" value="NZ_JAMDHA010000005.1"/>
</dbReference>
<sequence length="1186" mass="127407">MQLLKLLKGLVTRPSIDAGREGKRSLTINQIQELELEDPELQKYLMRGDEASLKYPPFLVGLPARVPGKFLLNAHAAKVRSIASGIGLPPREFNRLILPVLDSFASFAHMLPASQAHHHRGAGGLLAHSLEVAVHALNACQVTSFDHDRYPAERIKRRDRWNAAAVLAALMHDVGKPLYDLRVTDASAEKIWQPVANSIPEWAQENGVERYFFHWNPNRHDVHKHLSTTMIDRLLSKELRLWLMEAGQDLYFAMVNAIACDDEKSILTALVIKADSTSVEADLRKWGGDASGKSALGIGVPVSSLVVDTMRHLKSIGVWKVNEVGHRVWVIGDGVYVAWVQGVKDITEELNEKGVKAVPRSADALGEVLLDHHILERSPDGSIYWSVFPDLLSDGRPKPIKLKCVRLAASNLLFPFEPVPQSIAGVVGEGEHETRFEANSNTGAVALPGGGVASQTNDPLAAFPAPGANNPVSMAPMFSLGGATVDAFAPKPAAEIFSTSTLGVPDFSAAPGGADPFGNPAPKQAVPSISTAVAPQLASPPPSTSNAPSTPQSSQRTKGGKATLERVAPGSASAPQIKIVGAPSQAATTEQGIVVSGQQQAVVEGIKIGGRDAPSAKTAAAGKQSKGGSTLAGGAKDGRLPKAGETEFSLPVLADDARLFPGSSADEFPSPKVQATISPAVPVAGGNQVGNGGQSDDLTRRNAEYAYNYADIDDDVLELAGMAIPDRSLRDADAEQDLRPEPAVQLGSGDSDFDGPAEHYRPRVSPRPSVVTPQIKPGGHGGEVKMVIPPELAGMDEFGFGDLPTEISLEFLGDLPAGSPISVSLPKGMERVLHSPNFDIAERAPVADEQELHSMASETPLPHLEDRDLLADFDLPVMSSSVMLPSVDLELDLEPDADFFPPVQTMPDWVEESFQDLHPEAQVRLDPPAPAPAPARQGTPKARAERTVPQGVAPGISVSKSAGEPYPEIKVGQPRKPREPLPSTPVECLPLPEESSAITESFNGYVCSPKESAEYEEFLALTPDLSKSLRWYASNIDKTVSMVSYKPNFEFAGGGFVIDDLPKLQKAMWLWDDFTGTMTRKAPKSVMLNCYLGAIFEYLTKGKYRHSLAVAKDQVEAENFRRIATAALALCKESELNGKRVVSIQPRKLSDISNALQVDEPTLKRALIATHQYLLVRNNHVIEIVD</sequence>
<feature type="region of interest" description="Disordered" evidence="1">
    <location>
        <begin position="612"/>
        <end position="640"/>
    </location>
</feature>
<evidence type="ECO:0000313" key="4">
    <source>
        <dbReference type="Proteomes" id="UP001148185"/>
    </source>
</evidence>
<protein>
    <submittedName>
        <fullName evidence="3">TraI domain-containing protein</fullName>
    </submittedName>
</protein>
<dbReference type="Proteomes" id="UP001148185">
    <property type="component" value="Unassembled WGS sequence"/>
</dbReference>
<evidence type="ECO:0000259" key="2">
    <source>
        <dbReference type="SMART" id="SM00471"/>
    </source>
</evidence>
<proteinExistence type="predicted"/>
<evidence type="ECO:0000313" key="3">
    <source>
        <dbReference type="EMBL" id="MDD1007199.1"/>
    </source>
</evidence>
<feature type="region of interest" description="Disordered" evidence="1">
    <location>
        <begin position="759"/>
        <end position="783"/>
    </location>
</feature>
<dbReference type="SMART" id="SM00471">
    <property type="entry name" value="HDc"/>
    <property type="match status" value="1"/>
</dbReference>
<accession>A0A9X4BZH5</accession>
<comment type="caution">
    <text evidence="3">The sequence shown here is derived from an EMBL/GenBank/DDBJ whole genome shotgun (WGS) entry which is preliminary data.</text>
</comment>
<organism evidence="3 4">
    <name type="scientific">Pseudomonas shahriarae</name>
    <dbReference type="NCBI Taxonomy" id="2745512"/>
    <lineage>
        <taxon>Bacteria</taxon>
        <taxon>Pseudomonadati</taxon>
        <taxon>Pseudomonadota</taxon>
        <taxon>Gammaproteobacteria</taxon>
        <taxon>Pseudomonadales</taxon>
        <taxon>Pseudomonadaceae</taxon>
        <taxon>Pseudomonas</taxon>
    </lineage>
</organism>
<feature type="region of interest" description="Disordered" evidence="1">
    <location>
        <begin position="531"/>
        <end position="576"/>
    </location>
</feature>
<dbReference type="AlphaFoldDB" id="A0A9X4BZH5"/>
<feature type="compositionally biased region" description="Low complexity" evidence="1">
    <location>
        <begin position="544"/>
        <end position="555"/>
    </location>
</feature>
<dbReference type="EMBL" id="JAMDHA010000005">
    <property type="protein sequence ID" value="MDD1007199.1"/>
    <property type="molecule type" value="Genomic_DNA"/>
</dbReference>
<dbReference type="InterPro" id="IPR011119">
    <property type="entry name" value="Unchr_helicase_relaxase_TraI"/>
</dbReference>
<gene>
    <name evidence="3" type="ORF">M5G27_06860</name>
</gene>
<dbReference type="InterPro" id="IPR003607">
    <property type="entry name" value="HD/PDEase_dom"/>
</dbReference>
<dbReference type="Pfam" id="PF07514">
    <property type="entry name" value="TraI_2"/>
    <property type="match status" value="1"/>
</dbReference>
<keyword evidence="4" id="KW-1185">Reference proteome</keyword>
<dbReference type="Gene3D" id="1.10.3210.40">
    <property type="match status" value="1"/>
</dbReference>
<evidence type="ECO:0000256" key="1">
    <source>
        <dbReference type="SAM" id="MobiDB-lite"/>
    </source>
</evidence>
<name>A0A9X4BZH5_9PSED</name>
<feature type="domain" description="HD/PDEase" evidence="2">
    <location>
        <begin position="121"/>
        <end position="289"/>
    </location>
</feature>
<feature type="region of interest" description="Disordered" evidence="1">
    <location>
        <begin position="924"/>
        <end position="986"/>
    </location>
</feature>